<feature type="signal peptide" evidence="1">
    <location>
        <begin position="1"/>
        <end position="18"/>
    </location>
</feature>
<dbReference type="PROSITE" id="PS51257">
    <property type="entry name" value="PROKAR_LIPOPROTEIN"/>
    <property type="match status" value="1"/>
</dbReference>
<keyword evidence="3" id="KW-1185">Reference proteome</keyword>
<keyword evidence="1" id="KW-0732">Signal</keyword>
<evidence type="ECO:0000313" key="2">
    <source>
        <dbReference type="EMBL" id="TQF14709.1"/>
    </source>
</evidence>
<dbReference type="AlphaFoldDB" id="A0A540X0D1"/>
<feature type="chain" id="PRO_5022232043" description="Lipoprotein" evidence="1">
    <location>
        <begin position="19"/>
        <end position="130"/>
    </location>
</feature>
<proteinExistence type="predicted"/>
<evidence type="ECO:0000256" key="1">
    <source>
        <dbReference type="SAM" id="SignalP"/>
    </source>
</evidence>
<dbReference type="EMBL" id="VIFM01000061">
    <property type="protein sequence ID" value="TQF14709.1"/>
    <property type="molecule type" value="Genomic_DNA"/>
</dbReference>
<comment type="caution">
    <text evidence="2">The sequence shown here is derived from an EMBL/GenBank/DDBJ whole genome shotgun (WGS) entry which is preliminary data.</text>
</comment>
<evidence type="ECO:0008006" key="4">
    <source>
        <dbReference type="Google" id="ProtNLM"/>
    </source>
</evidence>
<dbReference type="OrthoDB" id="5383104at2"/>
<reference evidence="2 3" key="1">
    <citation type="submission" date="2019-06" db="EMBL/GenBank/DDBJ databases">
        <authorList>
            <person name="Livingstone P."/>
            <person name="Whitworth D."/>
        </authorList>
    </citation>
    <scope>NUCLEOTIDE SEQUENCE [LARGE SCALE GENOMIC DNA]</scope>
    <source>
        <strain evidence="2 3">AM401</strain>
    </source>
</reference>
<evidence type="ECO:0000313" key="3">
    <source>
        <dbReference type="Proteomes" id="UP000315369"/>
    </source>
</evidence>
<accession>A0A540X0D1</accession>
<gene>
    <name evidence="2" type="ORF">FJV41_17445</name>
</gene>
<dbReference type="Proteomes" id="UP000315369">
    <property type="component" value="Unassembled WGS sequence"/>
</dbReference>
<organism evidence="2 3">
    <name type="scientific">Myxococcus llanfairpwllgwyngyllgogerychwyrndrobwllllantysiliogogogochensis</name>
    <dbReference type="NCBI Taxonomy" id="2590453"/>
    <lineage>
        <taxon>Bacteria</taxon>
        <taxon>Pseudomonadati</taxon>
        <taxon>Myxococcota</taxon>
        <taxon>Myxococcia</taxon>
        <taxon>Myxococcales</taxon>
        <taxon>Cystobacterineae</taxon>
        <taxon>Myxococcaceae</taxon>
        <taxon>Myxococcus</taxon>
    </lineage>
</organism>
<dbReference type="RefSeq" id="WP_141643626.1">
    <property type="nucleotide sequence ID" value="NZ_VIFM01000061.1"/>
</dbReference>
<protein>
    <recommendedName>
        <fullName evidence="4">Lipoprotein</fullName>
    </recommendedName>
</protein>
<sequence>MKLSLTVLSALVVSGLLACGGTEAVEALEPLAQEESALETCTTTCSNGSTVSCTGTTCNTYPGESVECDGLHKICPISLPSICLQPNSSCLSLAGKACSPAGSGTRSCCINRRVGNCFCTIQGVWACSAN</sequence>
<name>A0A540X0D1_9BACT</name>